<dbReference type="PIRSF" id="PIRSF000239">
    <property type="entry name" value="AHPC"/>
    <property type="match status" value="1"/>
</dbReference>
<reference evidence="14 15" key="1">
    <citation type="submission" date="2024-04" db="EMBL/GenBank/DDBJ databases">
        <title>Complete genome sequence of Nguyenibacter vanlangesis HBCM-1154, a strain capable of nitrogen fixation, IAA production, and phosphorus solubilization isolated from sugarcane soil.</title>
        <authorList>
            <person name="MY HANH P."/>
        </authorList>
    </citation>
    <scope>NUCLEOTIDE SEQUENCE [LARGE SCALE GENOMIC DNA]</scope>
    <source>
        <strain evidence="14 15">HBCM 1154</strain>
    </source>
</reference>
<dbReference type="CDD" id="cd03017">
    <property type="entry name" value="PRX_BCP"/>
    <property type="match status" value="1"/>
</dbReference>
<keyword evidence="6 14" id="KW-0560">Oxidoreductase</keyword>
<dbReference type="InterPro" id="IPR000866">
    <property type="entry name" value="AhpC/TSA"/>
</dbReference>
<dbReference type="NCBIfam" id="NF006960">
    <property type="entry name" value="PRK09437.1"/>
    <property type="match status" value="1"/>
</dbReference>
<dbReference type="Pfam" id="PF00578">
    <property type="entry name" value="AhpC-TSA"/>
    <property type="match status" value="1"/>
</dbReference>
<dbReference type="PANTHER" id="PTHR42801:SF4">
    <property type="entry name" value="AHPC_TSA FAMILY PROTEIN"/>
    <property type="match status" value="1"/>
</dbReference>
<dbReference type="EMBL" id="CP152276">
    <property type="protein sequence ID" value="XAE42538.1"/>
    <property type="molecule type" value="Genomic_DNA"/>
</dbReference>
<keyword evidence="15" id="KW-1185">Reference proteome</keyword>
<keyword evidence="8" id="KW-0676">Redox-active center</keyword>
<keyword evidence="7" id="KW-1015">Disulfide bond</keyword>
<evidence type="ECO:0000256" key="5">
    <source>
        <dbReference type="ARBA" id="ARBA00022862"/>
    </source>
</evidence>
<dbReference type="EC" id="1.11.1.24" evidence="3"/>
<evidence type="ECO:0000256" key="8">
    <source>
        <dbReference type="ARBA" id="ARBA00023284"/>
    </source>
</evidence>
<evidence type="ECO:0000313" key="14">
    <source>
        <dbReference type="EMBL" id="XAE42538.1"/>
    </source>
</evidence>
<keyword evidence="5" id="KW-0049">Antioxidant</keyword>
<protein>
    <recommendedName>
        <fullName evidence="3">thioredoxin-dependent peroxiredoxin</fullName>
        <ecNumber evidence="3">1.11.1.24</ecNumber>
    </recommendedName>
    <alternativeName>
        <fullName evidence="9">Thioredoxin peroxidase</fullName>
    </alternativeName>
    <alternativeName>
        <fullName evidence="11">Thioredoxin-dependent peroxiredoxin Bcp</fullName>
    </alternativeName>
</protein>
<evidence type="ECO:0000256" key="7">
    <source>
        <dbReference type="ARBA" id="ARBA00023157"/>
    </source>
</evidence>
<keyword evidence="4 14" id="KW-0575">Peroxidase</keyword>
<accession>A0ABZ3D4F3</accession>
<name>A0ABZ3D4F3_9PROT</name>
<dbReference type="InterPro" id="IPR024706">
    <property type="entry name" value="Peroxiredoxin_AhpC-typ"/>
</dbReference>
<dbReference type="Gene3D" id="3.40.30.10">
    <property type="entry name" value="Glutaredoxin"/>
    <property type="match status" value="1"/>
</dbReference>
<evidence type="ECO:0000259" key="13">
    <source>
        <dbReference type="PROSITE" id="PS51352"/>
    </source>
</evidence>
<dbReference type="SUPFAM" id="SSF52833">
    <property type="entry name" value="Thioredoxin-like"/>
    <property type="match status" value="1"/>
</dbReference>
<gene>
    <name evidence="14" type="primary">bcp</name>
    <name evidence="14" type="ORF">AAC691_20180</name>
</gene>
<dbReference type="InterPro" id="IPR050924">
    <property type="entry name" value="Peroxiredoxin_BCP/PrxQ"/>
</dbReference>
<feature type="domain" description="Thioredoxin" evidence="13">
    <location>
        <begin position="10"/>
        <end position="162"/>
    </location>
</feature>
<evidence type="ECO:0000256" key="10">
    <source>
        <dbReference type="ARBA" id="ARBA00038489"/>
    </source>
</evidence>
<evidence type="ECO:0000256" key="1">
    <source>
        <dbReference type="ARBA" id="ARBA00003330"/>
    </source>
</evidence>
<evidence type="ECO:0000256" key="11">
    <source>
        <dbReference type="ARBA" id="ARBA00042639"/>
    </source>
</evidence>
<dbReference type="PANTHER" id="PTHR42801">
    <property type="entry name" value="THIOREDOXIN-DEPENDENT PEROXIDE REDUCTASE"/>
    <property type="match status" value="1"/>
</dbReference>
<proteinExistence type="inferred from homology"/>
<evidence type="ECO:0000313" key="15">
    <source>
        <dbReference type="Proteomes" id="UP001449795"/>
    </source>
</evidence>
<organism evidence="14 15">
    <name type="scientific">Nguyenibacter vanlangensis</name>
    <dbReference type="NCBI Taxonomy" id="1216886"/>
    <lineage>
        <taxon>Bacteria</taxon>
        <taxon>Pseudomonadati</taxon>
        <taxon>Pseudomonadota</taxon>
        <taxon>Alphaproteobacteria</taxon>
        <taxon>Acetobacterales</taxon>
        <taxon>Acetobacteraceae</taxon>
        <taxon>Nguyenibacter</taxon>
    </lineage>
</organism>
<sequence length="162" mass="17319">MADGETPIFPALGAMAPDFDMPASRGRQVSLASMRGRPFILYFYPKANTPGCTTEACGFQEALAALGGTGIPVIGVSRDPMKAIESFADKQGLDFPLASDVTGAVTESYGVWGEKRLYGRTYMGIERATFLIDAEGRLVRAWRNVKVPGHVAEVMQAARAAA</sequence>
<comment type="catalytic activity">
    <reaction evidence="12">
        <text>a hydroperoxide + [thioredoxin]-dithiol = an alcohol + [thioredoxin]-disulfide + H2O</text>
        <dbReference type="Rhea" id="RHEA:62620"/>
        <dbReference type="Rhea" id="RHEA-COMP:10698"/>
        <dbReference type="Rhea" id="RHEA-COMP:10700"/>
        <dbReference type="ChEBI" id="CHEBI:15377"/>
        <dbReference type="ChEBI" id="CHEBI:29950"/>
        <dbReference type="ChEBI" id="CHEBI:30879"/>
        <dbReference type="ChEBI" id="CHEBI:35924"/>
        <dbReference type="ChEBI" id="CHEBI:50058"/>
        <dbReference type="EC" id="1.11.1.24"/>
    </reaction>
</comment>
<dbReference type="RefSeq" id="WP_342628247.1">
    <property type="nucleotide sequence ID" value="NZ_CP152276.1"/>
</dbReference>
<comment type="subunit">
    <text evidence="2">Monomer.</text>
</comment>
<comment type="similarity">
    <text evidence="10">Belongs to the peroxiredoxin family. BCP/PrxQ subfamily.</text>
</comment>
<dbReference type="InterPro" id="IPR036249">
    <property type="entry name" value="Thioredoxin-like_sf"/>
</dbReference>
<evidence type="ECO:0000256" key="6">
    <source>
        <dbReference type="ARBA" id="ARBA00023002"/>
    </source>
</evidence>
<dbReference type="Proteomes" id="UP001449795">
    <property type="component" value="Chromosome"/>
</dbReference>
<dbReference type="PROSITE" id="PS51352">
    <property type="entry name" value="THIOREDOXIN_2"/>
    <property type="match status" value="1"/>
</dbReference>
<evidence type="ECO:0000256" key="9">
    <source>
        <dbReference type="ARBA" id="ARBA00032824"/>
    </source>
</evidence>
<evidence type="ECO:0000256" key="4">
    <source>
        <dbReference type="ARBA" id="ARBA00022559"/>
    </source>
</evidence>
<dbReference type="InterPro" id="IPR013766">
    <property type="entry name" value="Thioredoxin_domain"/>
</dbReference>
<dbReference type="GO" id="GO:0140824">
    <property type="term" value="F:thioredoxin-dependent peroxiredoxin activity"/>
    <property type="evidence" value="ECO:0007669"/>
    <property type="project" value="UniProtKB-EC"/>
</dbReference>
<comment type="function">
    <text evidence="1">Thiol-specific peroxidase that catalyzes the reduction of hydrogen peroxide and organic hydroperoxides to water and alcohols, respectively. Plays a role in cell protection against oxidative stress by detoxifying peroxides and as sensor of hydrogen peroxide-mediated signaling events.</text>
</comment>
<evidence type="ECO:0000256" key="2">
    <source>
        <dbReference type="ARBA" id="ARBA00011245"/>
    </source>
</evidence>
<evidence type="ECO:0000256" key="3">
    <source>
        <dbReference type="ARBA" id="ARBA00013017"/>
    </source>
</evidence>
<evidence type="ECO:0000256" key="12">
    <source>
        <dbReference type="ARBA" id="ARBA00049091"/>
    </source>
</evidence>